<dbReference type="Gene3D" id="1.10.530.10">
    <property type="match status" value="1"/>
</dbReference>
<dbReference type="OrthoDB" id="9815002at2"/>
<keyword evidence="6 7" id="KW-0961">Cell wall biogenesis/degradation</keyword>
<comment type="function">
    <text evidence="7">Murein-degrading enzyme that degrades murein glycan strands and insoluble, high-molecular weight murein sacculi, with the concomitant formation of a 1,6-anhydromuramoyl product. Lytic transglycosylases (LTs) play an integral role in the metabolism of the peptidoglycan (PG) sacculus. Their lytic action creates space within the PG sacculus to allow for its expansion as well as for the insertion of various structures such as secretion systems and flagella.</text>
</comment>
<proteinExistence type="inferred from homology"/>
<evidence type="ECO:0000256" key="7">
    <source>
        <dbReference type="HAMAP-Rule" id="MF_02016"/>
    </source>
</evidence>
<dbReference type="Pfam" id="PF00497">
    <property type="entry name" value="SBP_bac_3"/>
    <property type="match status" value="1"/>
</dbReference>
<dbReference type="InterPro" id="IPR008258">
    <property type="entry name" value="Transglycosylase_SLT_dom_1"/>
</dbReference>
<dbReference type="GO" id="GO:0009279">
    <property type="term" value="C:cell outer membrane"/>
    <property type="evidence" value="ECO:0007669"/>
    <property type="project" value="UniProtKB-SubCell"/>
</dbReference>
<keyword evidence="5 7" id="KW-0456">Lyase</keyword>
<keyword evidence="4 7" id="KW-0998">Cell outer membrane</keyword>
<evidence type="ECO:0000313" key="9">
    <source>
        <dbReference type="EMBL" id="TCV90110.1"/>
    </source>
</evidence>
<evidence type="ECO:0000256" key="3">
    <source>
        <dbReference type="ARBA" id="ARBA00023136"/>
    </source>
</evidence>
<evidence type="ECO:0000256" key="4">
    <source>
        <dbReference type="ARBA" id="ARBA00023237"/>
    </source>
</evidence>
<feature type="region of interest" description="LT domain" evidence="7">
    <location>
        <begin position="295"/>
        <end position="502"/>
    </location>
</feature>
<dbReference type="Gene3D" id="3.40.190.10">
    <property type="entry name" value="Periplasmic binding protein-like II"/>
    <property type="match status" value="2"/>
</dbReference>
<comment type="caution">
    <text evidence="7">Lacks conserved residue(s) required for the propagation of feature annotation.</text>
</comment>
<reference evidence="9 10" key="1">
    <citation type="submission" date="2019-03" db="EMBL/GenBank/DDBJ databases">
        <title>Genomic Encyclopedia of Type Strains, Phase IV (KMG-IV): sequencing the most valuable type-strain genomes for metagenomic binning, comparative biology and taxonomic classification.</title>
        <authorList>
            <person name="Goeker M."/>
        </authorList>
    </citation>
    <scope>NUCLEOTIDE SEQUENCE [LARGE SCALE GENOMIC DNA]</scope>
    <source>
        <strain evidence="9 10">DSM 100309</strain>
    </source>
</reference>
<keyword evidence="2 7" id="KW-0732">Signal</keyword>
<comment type="caution">
    <text evidence="9">The sequence shown here is derived from an EMBL/GenBank/DDBJ whole genome shotgun (WGS) entry which is preliminary data.</text>
</comment>
<dbReference type="GO" id="GO:0016998">
    <property type="term" value="P:cell wall macromolecule catabolic process"/>
    <property type="evidence" value="ECO:0007669"/>
    <property type="project" value="UniProtKB-UniRule"/>
</dbReference>
<dbReference type="InterPro" id="IPR023346">
    <property type="entry name" value="Lysozyme-like_dom_sf"/>
</dbReference>
<dbReference type="SMART" id="SM00062">
    <property type="entry name" value="PBPb"/>
    <property type="match status" value="1"/>
</dbReference>
<gene>
    <name evidence="7" type="primary">mltF</name>
    <name evidence="9" type="ORF">EDC63_10175</name>
</gene>
<dbReference type="CDD" id="cd01009">
    <property type="entry name" value="PBP2_YfhD_N"/>
    <property type="match status" value="1"/>
</dbReference>
<dbReference type="Pfam" id="PF01464">
    <property type="entry name" value="SLT"/>
    <property type="match status" value="1"/>
</dbReference>
<name>A0A4R3YDL8_9PROT</name>
<feature type="domain" description="Solute-binding protein family 3/N-terminal" evidence="8">
    <location>
        <begin position="69"/>
        <end position="294"/>
    </location>
</feature>
<evidence type="ECO:0000256" key="5">
    <source>
        <dbReference type="ARBA" id="ARBA00023239"/>
    </source>
</evidence>
<dbReference type="EC" id="4.2.2.n1" evidence="7"/>
<dbReference type="PROSITE" id="PS00922">
    <property type="entry name" value="TRANSGLYCOSYLASE"/>
    <property type="match status" value="1"/>
</dbReference>
<comment type="subcellular location">
    <subcellularLocation>
        <location evidence="7">Cell outer membrane</location>
        <topology evidence="7">Peripheral membrane protein</topology>
    </subcellularLocation>
    <text evidence="7">Attached to the inner leaflet of the outer membrane.</text>
</comment>
<dbReference type="CDD" id="cd13403">
    <property type="entry name" value="MLTF-like"/>
    <property type="match status" value="1"/>
</dbReference>
<dbReference type="InterPro" id="IPR000189">
    <property type="entry name" value="Transglyc_AS"/>
</dbReference>
<keyword evidence="3 7" id="KW-0472">Membrane</keyword>
<dbReference type="HAMAP" id="MF_02016">
    <property type="entry name" value="MltF"/>
    <property type="match status" value="1"/>
</dbReference>
<keyword evidence="10" id="KW-1185">Reference proteome</keyword>
<dbReference type="SUPFAM" id="SSF53955">
    <property type="entry name" value="Lysozyme-like"/>
    <property type="match status" value="1"/>
</dbReference>
<dbReference type="GO" id="GO:0071555">
    <property type="term" value="P:cell wall organization"/>
    <property type="evidence" value="ECO:0007669"/>
    <property type="project" value="UniProtKB-KW"/>
</dbReference>
<dbReference type="EMBL" id="SMCO01000001">
    <property type="protein sequence ID" value="TCV90110.1"/>
    <property type="molecule type" value="Genomic_DNA"/>
</dbReference>
<comment type="domain">
    <text evidence="7">The N-terminal domain does not have lytic activity and probably modulates enzymatic activity. The C-terminal domain is the catalytic active domain.</text>
</comment>
<protein>
    <recommendedName>
        <fullName evidence="7">Membrane-bound lytic murein transglycosylase F</fullName>
        <ecNumber evidence="7">4.2.2.n1</ecNumber>
    </recommendedName>
    <alternativeName>
        <fullName evidence="7">Murein lyase F</fullName>
    </alternativeName>
</protein>
<dbReference type="SUPFAM" id="SSF53850">
    <property type="entry name" value="Periplasmic binding protein-like II"/>
    <property type="match status" value="1"/>
</dbReference>
<dbReference type="InterPro" id="IPR001638">
    <property type="entry name" value="Solute-binding_3/MltF_N"/>
</dbReference>
<evidence type="ECO:0000256" key="6">
    <source>
        <dbReference type="ARBA" id="ARBA00023316"/>
    </source>
</evidence>
<evidence type="ECO:0000256" key="1">
    <source>
        <dbReference type="ARBA" id="ARBA00007734"/>
    </source>
</evidence>
<comment type="similarity">
    <text evidence="7">In the N-terminal section; belongs to the bacterial solute-binding protein 3 family.</text>
</comment>
<comment type="catalytic activity">
    <reaction evidence="7">
        <text>Exolytic cleavage of the (1-&gt;4)-beta-glycosidic linkage between N-acetylmuramic acid (MurNAc) and N-acetylglucosamine (GlcNAc) residues in peptidoglycan, from either the reducing or the non-reducing ends of the peptidoglycan chains, with concomitant formation of a 1,6-anhydrobond in the MurNAc residue.</text>
        <dbReference type="EC" id="4.2.2.n1"/>
    </reaction>
</comment>
<evidence type="ECO:0000259" key="8">
    <source>
        <dbReference type="SMART" id="SM00062"/>
    </source>
</evidence>
<comment type="similarity">
    <text evidence="1">Belongs to the transglycosylase Slt family.</text>
</comment>
<accession>A0A4R3YDL8</accession>
<dbReference type="Proteomes" id="UP000295367">
    <property type="component" value="Unassembled WGS sequence"/>
</dbReference>
<evidence type="ECO:0000313" key="10">
    <source>
        <dbReference type="Proteomes" id="UP000295367"/>
    </source>
</evidence>
<dbReference type="PANTHER" id="PTHR35936:SF32">
    <property type="entry name" value="MEMBRANE-BOUND LYTIC MUREIN TRANSGLYCOSYLASE F"/>
    <property type="match status" value="1"/>
</dbReference>
<sequence>MRIGISHIRATIIENLFCRSKWQQIFKHNHKGNLFYFIVLFTLAFAGCNQTDTPPPPPKPIPAAQKSGEIVVMTRNSATAYYENADGNFVGLEHDLAVLFAKEVGLKIRFVVAKKFDDIIPTVQAQQVHFAAAGLSITPAREKKVRFSGPYQLVQQQVVYNTDFPKPKAMKDLIGKNIEVVAGSSYVERLSEAKKLFPALSWKETQVMESEELLDRLGANKVEIVIADSNIVDVAENFNPNIAVAFNFGKPEYLAWAFSKDADPYLYEKSKLFFKRIKKDGTLKRLIDRYYGHVDRLERPDIVGFLDKMNKVLPRYRRMFQQAQESTGIDWRLIAALGYQESHWDPLATSPTGVRGLMMLTGDTADRMGVKDRLDPKESIAAGAEYLLDMREMIPGRISEPDRTLLALASYNVGYGHLEDARILAQRQKLNPDSWSDLKTTLPLLSITDYHSTVKHGYARGGEPVLFVKNIHTYYDILVKFEKPYKPMLPKFNSQLLANKER</sequence>
<dbReference type="AlphaFoldDB" id="A0A4R3YDL8"/>
<dbReference type="PANTHER" id="PTHR35936">
    <property type="entry name" value="MEMBRANE-BOUND LYTIC MUREIN TRANSGLYCOSYLASE F"/>
    <property type="match status" value="1"/>
</dbReference>
<comment type="similarity">
    <text evidence="7">In the C-terminal section; belongs to the transglycosylase Slt family.</text>
</comment>
<dbReference type="InterPro" id="IPR023703">
    <property type="entry name" value="MltF"/>
</dbReference>
<dbReference type="NCBIfam" id="NF008112">
    <property type="entry name" value="PRK10859.1"/>
    <property type="match status" value="1"/>
</dbReference>
<organism evidence="9 10">
    <name type="scientific">Sulfurirhabdus autotrophica</name>
    <dbReference type="NCBI Taxonomy" id="1706046"/>
    <lineage>
        <taxon>Bacteria</taxon>
        <taxon>Pseudomonadati</taxon>
        <taxon>Pseudomonadota</taxon>
        <taxon>Betaproteobacteria</taxon>
        <taxon>Nitrosomonadales</taxon>
        <taxon>Sulfuricellaceae</taxon>
        <taxon>Sulfurirhabdus</taxon>
    </lineage>
</organism>
<feature type="active site" evidence="7">
    <location>
        <position position="341"/>
    </location>
</feature>
<dbReference type="GO" id="GO:0000270">
    <property type="term" value="P:peptidoglycan metabolic process"/>
    <property type="evidence" value="ECO:0007669"/>
    <property type="project" value="InterPro"/>
</dbReference>
<dbReference type="GO" id="GO:0008933">
    <property type="term" value="F:peptidoglycan lytic transglycosylase activity"/>
    <property type="evidence" value="ECO:0007669"/>
    <property type="project" value="UniProtKB-UniRule"/>
</dbReference>
<evidence type="ECO:0000256" key="2">
    <source>
        <dbReference type="ARBA" id="ARBA00022729"/>
    </source>
</evidence>